<dbReference type="UniPathway" id="UPA00694"/>
<reference evidence="7 8" key="1">
    <citation type="submission" date="2007-10" db="EMBL/GenBank/DDBJ databases">
        <authorList>
            <person name="Wagner-Dobler I."/>
            <person name="Ferriera S."/>
            <person name="Johnson J."/>
            <person name="Kravitz S."/>
            <person name="Beeson K."/>
            <person name="Sutton G."/>
            <person name="Rogers Y.-H."/>
            <person name="Friedman R."/>
            <person name="Frazier M."/>
            <person name="Venter J.C."/>
        </authorList>
    </citation>
    <scope>NUCLEOTIDE SEQUENCE [LARGE SCALE GENOMIC DNA]</scope>
    <source>
        <strain evidence="7 8">DFL-43</strain>
    </source>
</reference>
<dbReference type="GO" id="GO:0005886">
    <property type="term" value="C:plasma membrane"/>
    <property type="evidence" value="ECO:0007669"/>
    <property type="project" value="UniProtKB-SubCell"/>
</dbReference>
<dbReference type="Gene3D" id="2.60.120.260">
    <property type="entry name" value="Galactose-binding domain-like"/>
    <property type="match status" value="2"/>
</dbReference>
<keyword evidence="4 6" id="KW-1133">Transmembrane helix</keyword>
<gene>
    <name evidence="7" type="ORF">HPDFL43_00780</name>
</gene>
<evidence type="ECO:0000256" key="6">
    <source>
        <dbReference type="RuleBase" id="RU365021"/>
    </source>
</evidence>
<dbReference type="Proteomes" id="UP000004291">
    <property type="component" value="Chromosome"/>
</dbReference>
<dbReference type="PANTHER" id="PTHR39083">
    <property type="entry name" value="CYCLIC DI-GMP-BINDING PROTEIN"/>
    <property type="match status" value="1"/>
</dbReference>
<comment type="caution">
    <text evidence="7">The sequence shown here is derived from an EMBL/GenBank/DDBJ whole genome shotgun (WGS) entry which is preliminary data.</text>
</comment>
<dbReference type="PANTHER" id="PTHR39083:SF1">
    <property type="entry name" value="CYCLIC DI-GMP-BINDING PROTEIN"/>
    <property type="match status" value="1"/>
</dbReference>
<evidence type="ECO:0000256" key="5">
    <source>
        <dbReference type="ARBA" id="ARBA00023136"/>
    </source>
</evidence>
<keyword evidence="3 6" id="KW-0812">Transmembrane</keyword>
<evidence type="ECO:0000256" key="1">
    <source>
        <dbReference type="ARBA" id="ARBA00004162"/>
    </source>
</evidence>
<evidence type="ECO:0000313" key="7">
    <source>
        <dbReference type="EMBL" id="EDQ34687.1"/>
    </source>
</evidence>
<keyword evidence="2 6" id="KW-1003">Cell membrane</keyword>
<comment type="subunit">
    <text evidence="6">Tightly associated with the cellulose synthase catalytic subunit.</text>
</comment>
<organism evidence="7 8">
    <name type="scientific">Hoeflea phototrophica (strain DSM 17068 / NCIMB 14078 / DFL-43)</name>
    <dbReference type="NCBI Taxonomy" id="411684"/>
    <lineage>
        <taxon>Bacteria</taxon>
        <taxon>Pseudomonadati</taxon>
        <taxon>Pseudomonadota</taxon>
        <taxon>Alphaproteobacteria</taxon>
        <taxon>Hyphomicrobiales</taxon>
        <taxon>Rhizobiaceae</taxon>
        <taxon>Hoeflea</taxon>
    </lineage>
</organism>
<keyword evidence="8" id="KW-1185">Reference proteome</keyword>
<sequence>MRNLILKLTVPALAATLVTATGASGQSLLQAPATVETATPLSNLADTIPGTTALGQSMILSTRPTSLARAAADRDLMLIAFEQPRSALMLEGETDVVDLSLVVDKATLATGGDLVIAYRNAVSVMPEASLLSVTVNGAAAGEFAIRSPSGFTTRKLSISPALLRDGVNEVRLRAVQRHRVDCSIDATYELWTEIDQQASGFRPNSATRPAGFARLRGIGRNADQLTDMRLVLPENAGVEALNMAAPLVQTMALALNRDDISVSVADTPGTGPGIDLVVVTDGSKEHSDAIANQAPYGLSVAAGTDPRRARVTLRTATRQEIPGALLAAIQGPLKSLIDTGMGAPKKGEIRAEASSVHTLADAGYTATPFSGRLFRTGFEMVMPADFYPAEYATLDLMLHAATSPGLKPTSQMLVRINGHIVKSLPMRDAGGQVFNGRKLELPLRAFRPGRNQVELLAELERESDDACVFAERGEATPRFILLENTELRVPQLARVARLPELATMAGSAYPYASTTGVEVYALRPDAYSVSAALTMVARMSMAAREPLPVRLAFGPPAADLRGNALVIAPQRAVEELARLGPRAFPQVSERIEFAADFSFADPIRTASIHLPGAAIPMAMTTDPLALLDAFRQTTRMLRSDANTVENLGEALSGGFRSFRQWLNYERPSDAAPLVEPRRKATLSQRANVSGDGVVTWLTADTSLDMLDVSTMLADPAIWNRIEGENVVFDLDQRSIRTVRPESYFAHKVTDYGPSNLRRVAAAWFSDHFRIYVALVLGLMAVFAIWLGRATPRAGVRTDQ</sequence>
<dbReference type="EMBL" id="ABIA03000002">
    <property type="protein sequence ID" value="EDQ34687.1"/>
    <property type="molecule type" value="Genomic_DNA"/>
</dbReference>
<dbReference type="STRING" id="411684.HPDFL43_00780"/>
<comment type="function">
    <text evidence="6">Binds the cellulose synthase activator, bis-(3'-5') cyclic diguanylic acid (c-di-GMP).</text>
</comment>
<comment type="pathway">
    <text evidence="6">Glycan metabolism; bacterial cellulose biosynthesis.</text>
</comment>
<feature type="signal peptide" evidence="6">
    <location>
        <begin position="1"/>
        <end position="23"/>
    </location>
</feature>
<feature type="chain" id="PRO_5015213324" description="Cyclic di-GMP-binding protein" evidence="6">
    <location>
        <begin position="24"/>
        <end position="799"/>
    </location>
</feature>
<comment type="subcellular location">
    <subcellularLocation>
        <location evidence="6">Cell inner membrane</location>
    </subcellularLocation>
    <subcellularLocation>
        <location evidence="1">Cell membrane</location>
        <topology evidence="1">Single-pass membrane protein</topology>
    </subcellularLocation>
</comment>
<accession>A9CZ22</accession>
<keyword evidence="5 6" id="KW-0472">Membrane</keyword>
<dbReference type="AlphaFoldDB" id="A9CZ22"/>
<dbReference type="GO" id="GO:0030244">
    <property type="term" value="P:cellulose biosynthetic process"/>
    <property type="evidence" value="ECO:0007669"/>
    <property type="project" value="UniProtKB-KW"/>
</dbReference>
<keyword evidence="6" id="KW-0732">Signal</keyword>
<evidence type="ECO:0000256" key="4">
    <source>
        <dbReference type="ARBA" id="ARBA00022989"/>
    </source>
</evidence>
<keyword evidence="6" id="KW-0973">c-di-GMP</keyword>
<dbReference type="Pfam" id="PF03170">
    <property type="entry name" value="BcsB"/>
    <property type="match status" value="2"/>
</dbReference>
<name>A9CZ22_HOEPD</name>
<evidence type="ECO:0000256" key="2">
    <source>
        <dbReference type="ARBA" id="ARBA00022475"/>
    </source>
</evidence>
<reference evidence="7 8" key="2">
    <citation type="submission" date="2012-06" db="EMBL/GenBank/DDBJ databases">
        <authorList>
            <person name="Fiebig A."/>
        </authorList>
    </citation>
    <scope>NUCLEOTIDE SEQUENCE [LARGE SCALE GENOMIC DNA]</scope>
    <source>
        <strain evidence="7 8">DFL-43</strain>
    </source>
</reference>
<feature type="transmembrane region" description="Helical" evidence="6">
    <location>
        <begin position="768"/>
        <end position="786"/>
    </location>
</feature>
<keyword evidence="6" id="KW-0135">Cellulose biosynthesis</keyword>
<keyword evidence="6" id="KW-0997">Cell inner membrane</keyword>
<comment type="similarity">
    <text evidence="6">Belongs to the AcsB/BcsB family.</text>
</comment>
<evidence type="ECO:0000256" key="3">
    <source>
        <dbReference type="ARBA" id="ARBA00022692"/>
    </source>
</evidence>
<dbReference type="HOGENOM" id="CLU_345364_0_0_5"/>
<dbReference type="GO" id="GO:0006011">
    <property type="term" value="P:UDP-alpha-D-glucose metabolic process"/>
    <property type="evidence" value="ECO:0007669"/>
    <property type="project" value="InterPro"/>
</dbReference>
<proteinExistence type="inferred from homology"/>
<evidence type="ECO:0000313" key="8">
    <source>
        <dbReference type="Proteomes" id="UP000004291"/>
    </source>
</evidence>
<protein>
    <recommendedName>
        <fullName evidence="6">Cyclic di-GMP-binding protein</fullName>
    </recommendedName>
    <alternativeName>
        <fullName evidence="6">Cellulose synthase regulatory subunit</fullName>
    </alternativeName>
</protein>
<dbReference type="RefSeq" id="WP_007195948.1">
    <property type="nucleotide sequence ID" value="NZ_CM002917.1"/>
</dbReference>
<dbReference type="eggNOG" id="COG3266">
    <property type="taxonomic scope" value="Bacteria"/>
</dbReference>
<dbReference type="InterPro" id="IPR018513">
    <property type="entry name" value="Cell_synthase_bac"/>
</dbReference>